<evidence type="ECO:0000256" key="2">
    <source>
        <dbReference type="ARBA" id="ARBA00022737"/>
    </source>
</evidence>
<comment type="caution">
    <text evidence="6">The sequence shown here is derived from an EMBL/GenBank/DDBJ whole genome shotgun (WGS) entry which is preliminary data.</text>
</comment>
<protein>
    <submittedName>
        <fullName evidence="6">NosD domain-containing protein</fullName>
    </submittedName>
</protein>
<feature type="transmembrane region" description="Helical" evidence="4">
    <location>
        <begin position="427"/>
        <end position="446"/>
    </location>
</feature>
<dbReference type="SUPFAM" id="SSF51126">
    <property type="entry name" value="Pectin lyase-like"/>
    <property type="match status" value="1"/>
</dbReference>
<dbReference type="PANTHER" id="PTHR22990">
    <property type="entry name" value="F-BOX ONLY PROTEIN"/>
    <property type="match status" value="1"/>
</dbReference>
<dbReference type="RefSeq" id="WP_341981286.1">
    <property type="nucleotide sequence ID" value="NZ_JBBYAF010000007.1"/>
</dbReference>
<feature type="domain" description="Periplasmic copper-binding protein NosD beta helix" evidence="5">
    <location>
        <begin position="160"/>
        <end position="349"/>
    </location>
</feature>
<gene>
    <name evidence="6" type="ORF">AAEO50_05435</name>
</gene>
<dbReference type="InterPro" id="IPR022441">
    <property type="entry name" value="Para_beta_helix_rpt-2"/>
</dbReference>
<sequence length="452" mass="49827">MDMMKAIAIIHIKPFTHGGNLKKMLCALFVFAAAGFLAEGKIFAQESLQKKIDQAEPGSTVIIKSGIYNEPITISKPLVIKGEGRIIFSSQSDESFITVEHTSHVVINHLSVEAEQDRNEMTAITVKDSSGIELSNIEITRFNQGVELFNVKDSTLDMLSIKGVRGHFSKKGNGISLFGTEGITVRDSEIDQVQDGLYIEEDEKSRVLDNLVTGSRYGIHLMYSKGVTAAGNTLKKNVTGLMLMMTNQTAIRDNRILLHTDYNGYGLVLFEGEAIVVKGNEISENAAGMSLQKIKNSEIVDNKIMANQTGVQFIHYDESNQMSGNELYGNILSAASDVRGAGVDGNEWDDYRGFDLDRDGFGDTPHQVKDLFSQLMINEKPYQFFFEAPSIVALTSLEKKLQVEEETGVRDERPVVNPAEDKEQGSFHFVFFLAGAAIFTGGVLGWRKIASS</sequence>
<keyword evidence="4" id="KW-0812">Transmembrane</keyword>
<name>A0ABU9K924_9BACI</name>
<dbReference type="NCBIfam" id="TIGR03804">
    <property type="entry name" value="para_beta_helix"/>
    <property type="match status" value="1"/>
</dbReference>
<comment type="pathway">
    <text evidence="1">Protein modification; protein ubiquitination.</text>
</comment>
<dbReference type="Pfam" id="PF05048">
    <property type="entry name" value="NosD"/>
    <property type="match status" value="1"/>
</dbReference>
<keyword evidence="3" id="KW-0833">Ubl conjugation pathway</keyword>
<keyword evidence="4" id="KW-1133">Transmembrane helix</keyword>
<evidence type="ECO:0000313" key="7">
    <source>
        <dbReference type="Proteomes" id="UP001389717"/>
    </source>
</evidence>
<dbReference type="InterPro" id="IPR006626">
    <property type="entry name" value="PbH1"/>
</dbReference>
<keyword evidence="2" id="KW-0677">Repeat</keyword>
<dbReference type="SMART" id="SM00710">
    <property type="entry name" value="PbH1"/>
    <property type="match status" value="6"/>
</dbReference>
<evidence type="ECO:0000256" key="4">
    <source>
        <dbReference type="SAM" id="Phobius"/>
    </source>
</evidence>
<keyword evidence="7" id="KW-1185">Reference proteome</keyword>
<dbReference type="Proteomes" id="UP001389717">
    <property type="component" value="Unassembled WGS sequence"/>
</dbReference>
<accession>A0ABU9K924</accession>
<dbReference type="InterPro" id="IPR011050">
    <property type="entry name" value="Pectin_lyase_fold/virulence"/>
</dbReference>
<keyword evidence="4" id="KW-0472">Membrane</keyword>
<evidence type="ECO:0000313" key="6">
    <source>
        <dbReference type="EMBL" id="MEL3971719.1"/>
    </source>
</evidence>
<dbReference type="InterPro" id="IPR051550">
    <property type="entry name" value="SCF-Subunits/Alg-Epimerases"/>
</dbReference>
<dbReference type="EMBL" id="JBBYAF010000007">
    <property type="protein sequence ID" value="MEL3971719.1"/>
    <property type="molecule type" value="Genomic_DNA"/>
</dbReference>
<reference evidence="6 7" key="1">
    <citation type="submission" date="2024-04" db="EMBL/GenBank/DDBJ databases">
        <title>Bacillus oryzaecorticis sp. nov., a moderately halophilic bacterium isolated from rice husks.</title>
        <authorList>
            <person name="Zhu H.-S."/>
        </authorList>
    </citation>
    <scope>NUCLEOTIDE SEQUENCE [LARGE SCALE GENOMIC DNA]</scope>
    <source>
        <strain evidence="6 7">ZC255</strain>
    </source>
</reference>
<evidence type="ECO:0000256" key="3">
    <source>
        <dbReference type="ARBA" id="ARBA00022786"/>
    </source>
</evidence>
<dbReference type="PANTHER" id="PTHR22990:SF15">
    <property type="entry name" value="F-BOX ONLY PROTEIN 10"/>
    <property type="match status" value="1"/>
</dbReference>
<dbReference type="InterPro" id="IPR012334">
    <property type="entry name" value="Pectin_lyas_fold"/>
</dbReference>
<organism evidence="6 7">
    <name type="scientific">Rossellomorea oryzaecorticis</name>
    <dbReference type="NCBI Taxonomy" id="1396505"/>
    <lineage>
        <taxon>Bacteria</taxon>
        <taxon>Bacillati</taxon>
        <taxon>Bacillota</taxon>
        <taxon>Bacilli</taxon>
        <taxon>Bacillales</taxon>
        <taxon>Bacillaceae</taxon>
        <taxon>Rossellomorea</taxon>
    </lineage>
</organism>
<evidence type="ECO:0000259" key="5">
    <source>
        <dbReference type="Pfam" id="PF05048"/>
    </source>
</evidence>
<evidence type="ECO:0000256" key="1">
    <source>
        <dbReference type="ARBA" id="ARBA00004906"/>
    </source>
</evidence>
<dbReference type="Gene3D" id="2.160.20.10">
    <property type="entry name" value="Single-stranded right-handed beta-helix, Pectin lyase-like"/>
    <property type="match status" value="1"/>
</dbReference>
<proteinExistence type="predicted"/>
<dbReference type="InterPro" id="IPR007742">
    <property type="entry name" value="NosD_dom"/>
</dbReference>